<accession>A0A4U8UQY7</accession>
<keyword evidence="3" id="KW-1185">Reference proteome</keyword>
<reference evidence="2 3" key="1">
    <citation type="journal article" date="2015" name="Genome Biol.">
        <title>Comparative genomics of Steinernema reveals deeply conserved gene regulatory networks.</title>
        <authorList>
            <person name="Dillman A.R."/>
            <person name="Macchietto M."/>
            <person name="Porter C.F."/>
            <person name="Rogers A."/>
            <person name="Williams B."/>
            <person name="Antoshechkin I."/>
            <person name="Lee M.M."/>
            <person name="Goodwin Z."/>
            <person name="Lu X."/>
            <person name="Lewis E.E."/>
            <person name="Goodrich-Blair H."/>
            <person name="Stock S.P."/>
            <person name="Adams B.J."/>
            <person name="Sternberg P.W."/>
            <person name="Mortazavi A."/>
        </authorList>
    </citation>
    <scope>NUCLEOTIDE SEQUENCE [LARGE SCALE GENOMIC DNA]</scope>
    <source>
        <strain evidence="2 3">ALL</strain>
    </source>
</reference>
<sequence>MPLVRISHPKCSANFLVNLPHSADILCTECGFRIPVNDKMAPQVLTYLPCPLVCQARSVRAVVIKPTNGSFSSYKCGDDLHVGISDSSSAVYSFSGRGLLRETSGWDAILILYRFKMDSFDKLLAMYINSRGDRFTKNVYRESSLNCFDFIVQFFSFAKLGQFSKEEFTNRYVVRALQSALRYSTLAERVKTSGPIACARDFSGT</sequence>
<evidence type="ECO:0000259" key="1">
    <source>
        <dbReference type="Pfam" id="PF16044"/>
    </source>
</evidence>
<evidence type="ECO:0000313" key="3">
    <source>
        <dbReference type="Proteomes" id="UP000298663"/>
    </source>
</evidence>
<feature type="domain" description="MKRN2 opposite strand protein-like C-terminal" evidence="1">
    <location>
        <begin position="47"/>
        <end position="189"/>
    </location>
</feature>
<dbReference type="Pfam" id="PF16044">
    <property type="entry name" value="DUF4796_C"/>
    <property type="match status" value="1"/>
</dbReference>
<dbReference type="EMBL" id="CM016762">
    <property type="protein sequence ID" value="TMS34885.1"/>
    <property type="molecule type" value="Genomic_DNA"/>
</dbReference>
<proteinExistence type="predicted"/>
<evidence type="ECO:0000313" key="2">
    <source>
        <dbReference type="EMBL" id="TMS34885.1"/>
    </source>
</evidence>
<protein>
    <recommendedName>
        <fullName evidence="1">MKRN2 opposite strand protein-like C-terminal domain-containing protein</fullName>
    </recommendedName>
</protein>
<gene>
    <name evidence="2" type="ORF">L596_002389</name>
</gene>
<name>A0A4U8UQY7_STECR</name>
<organism evidence="2 3">
    <name type="scientific">Steinernema carpocapsae</name>
    <name type="common">Entomopathogenic nematode</name>
    <dbReference type="NCBI Taxonomy" id="34508"/>
    <lineage>
        <taxon>Eukaryota</taxon>
        <taxon>Metazoa</taxon>
        <taxon>Ecdysozoa</taxon>
        <taxon>Nematoda</taxon>
        <taxon>Chromadorea</taxon>
        <taxon>Rhabditida</taxon>
        <taxon>Tylenchina</taxon>
        <taxon>Panagrolaimomorpha</taxon>
        <taxon>Strongyloidoidea</taxon>
        <taxon>Steinernematidae</taxon>
        <taxon>Steinernema</taxon>
    </lineage>
</organism>
<dbReference type="OrthoDB" id="10065749at2759"/>
<dbReference type="Proteomes" id="UP000298663">
    <property type="component" value="Chromosome X"/>
</dbReference>
<dbReference type="InterPro" id="IPR032016">
    <property type="entry name" value="MKRN2OS-like"/>
</dbReference>
<dbReference type="EMBL" id="AZBU02000001">
    <property type="protein sequence ID" value="TMS34885.1"/>
    <property type="molecule type" value="Genomic_DNA"/>
</dbReference>
<dbReference type="AlphaFoldDB" id="A0A4U8UQY7"/>
<reference evidence="2 3" key="2">
    <citation type="journal article" date="2019" name="G3 (Bethesda)">
        <title>Hybrid Assembly of the Genome of the Entomopathogenic Nematode Steinernema carpocapsae Identifies the X-Chromosome.</title>
        <authorList>
            <person name="Serra L."/>
            <person name="Macchietto M."/>
            <person name="Macias-Munoz A."/>
            <person name="McGill C.J."/>
            <person name="Rodriguez I.M."/>
            <person name="Rodriguez B."/>
            <person name="Murad R."/>
            <person name="Mortazavi A."/>
        </authorList>
    </citation>
    <scope>NUCLEOTIDE SEQUENCE [LARGE SCALE GENOMIC DNA]</scope>
    <source>
        <strain evidence="2 3">ALL</strain>
    </source>
</reference>
<comment type="caution">
    <text evidence="2">The sequence shown here is derived from an EMBL/GenBank/DDBJ whole genome shotgun (WGS) entry which is preliminary data.</text>
</comment>
<dbReference type="PANTHER" id="PTHR33963">
    <property type="entry name" value="MKRN2 OPPOSITE STRAND PROTEIN"/>
    <property type="match status" value="1"/>
</dbReference>
<dbReference type="PANTHER" id="PTHR33963:SF2">
    <property type="entry name" value="MKRN2 OPPOSITE STRAND PROTEIN"/>
    <property type="match status" value="1"/>
</dbReference>
<dbReference type="InterPro" id="IPR053921">
    <property type="entry name" value="MKRN2OS-like_C"/>
</dbReference>